<proteinExistence type="predicted"/>
<evidence type="ECO:0000313" key="3">
    <source>
        <dbReference type="Proteomes" id="UP001195483"/>
    </source>
</evidence>
<keyword evidence="3" id="KW-1185">Reference proteome</keyword>
<keyword evidence="1" id="KW-0472">Membrane</keyword>
<sequence>MTYAEKEQALQDTITKMKKILTVNKTDLSANIRKKTSAEDSRVSAVVMGYTLGVAFLCCSLGSIILFDLPRLHEGFRTLIHNLTER</sequence>
<keyword evidence="1" id="KW-0812">Transmembrane</keyword>
<accession>A0AAE0SLA9</accession>
<evidence type="ECO:0000313" key="2">
    <source>
        <dbReference type="EMBL" id="KAK3594035.1"/>
    </source>
</evidence>
<comment type="caution">
    <text evidence="2">The sequence shown here is derived from an EMBL/GenBank/DDBJ whole genome shotgun (WGS) entry which is preliminary data.</text>
</comment>
<dbReference type="EMBL" id="JAEAOA010002342">
    <property type="protein sequence ID" value="KAK3594035.1"/>
    <property type="molecule type" value="Genomic_DNA"/>
</dbReference>
<reference evidence="2" key="1">
    <citation type="journal article" date="2021" name="Genome Biol. Evol.">
        <title>A High-Quality Reference Genome for a Parasitic Bivalve with Doubly Uniparental Inheritance (Bivalvia: Unionida).</title>
        <authorList>
            <person name="Smith C.H."/>
        </authorList>
    </citation>
    <scope>NUCLEOTIDE SEQUENCE</scope>
    <source>
        <strain evidence="2">CHS0354</strain>
    </source>
</reference>
<name>A0AAE0SLA9_9BIVA</name>
<protein>
    <submittedName>
        <fullName evidence="2">Uncharacterized protein</fullName>
    </submittedName>
</protein>
<organism evidence="2 3">
    <name type="scientific">Potamilus streckersoni</name>
    <dbReference type="NCBI Taxonomy" id="2493646"/>
    <lineage>
        <taxon>Eukaryota</taxon>
        <taxon>Metazoa</taxon>
        <taxon>Spiralia</taxon>
        <taxon>Lophotrochozoa</taxon>
        <taxon>Mollusca</taxon>
        <taxon>Bivalvia</taxon>
        <taxon>Autobranchia</taxon>
        <taxon>Heteroconchia</taxon>
        <taxon>Palaeoheterodonta</taxon>
        <taxon>Unionida</taxon>
        <taxon>Unionoidea</taxon>
        <taxon>Unionidae</taxon>
        <taxon>Ambleminae</taxon>
        <taxon>Lampsilini</taxon>
        <taxon>Potamilus</taxon>
    </lineage>
</organism>
<evidence type="ECO:0000256" key="1">
    <source>
        <dbReference type="SAM" id="Phobius"/>
    </source>
</evidence>
<keyword evidence="1" id="KW-1133">Transmembrane helix</keyword>
<reference evidence="2" key="2">
    <citation type="journal article" date="2021" name="Genome Biol. Evol.">
        <title>Developing a high-quality reference genome for a parasitic bivalve with doubly uniparental inheritance (Bivalvia: Unionida).</title>
        <authorList>
            <person name="Smith C.H."/>
        </authorList>
    </citation>
    <scope>NUCLEOTIDE SEQUENCE</scope>
    <source>
        <strain evidence="2">CHS0354</strain>
        <tissue evidence="2">Mantle</tissue>
    </source>
</reference>
<dbReference type="Proteomes" id="UP001195483">
    <property type="component" value="Unassembled WGS sequence"/>
</dbReference>
<dbReference type="AlphaFoldDB" id="A0AAE0SLA9"/>
<gene>
    <name evidence="2" type="ORF">CHS0354_040793</name>
</gene>
<reference evidence="2" key="3">
    <citation type="submission" date="2023-05" db="EMBL/GenBank/DDBJ databases">
        <authorList>
            <person name="Smith C.H."/>
        </authorList>
    </citation>
    <scope>NUCLEOTIDE SEQUENCE</scope>
    <source>
        <strain evidence="2">CHS0354</strain>
        <tissue evidence="2">Mantle</tissue>
    </source>
</reference>
<feature type="transmembrane region" description="Helical" evidence="1">
    <location>
        <begin position="43"/>
        <end position="67"/>
    </location>
</feature>